<dbReference type="InterPro" id="IPR011050">
    <property type="entry name" value="Pectin_lyase_fold/virulence"/>
</dbReference>
<keyword evidence="3" id="KW-1185">Reference proteome</keyword>
<organism evidence="2 3">
    <name type="scientific">Edaphobacter modestus</name>
    <dbReference type="NCBI Taxonomy" id="388466"/>
    <lineage>
        <taxon>Bacteria</taxon>
        <taxon>Pseudomonadati</taxon>
        <taxon>Acidobacteriota</taxon>
        <taxon>Terriglobia</taxon>
        <taxon>Terriglobales</taxon>
        <taxon>Acidobacteriaceae</taxon>
        <taxon>Edaphobacter</taxon>
    </lineage>
</organism>
<evidence type="ECO:0000313" key="2">
    <source>
        <dbReference type="EMBL" id="RZU40035.1"/>
    </source>
</evidence>
<gene>
    <name evidence="2" type="ORF">BDD14_1452</name>
</gene>
<dbReference type="OrthoDB" id="138537at2"/>
<evidence type="ECO:0000256" key="1">
    <source>
        <dbReference type="SAM" id="SignalP"/>
    </source>
</evidence>
<keyword evidence="1" id="KW-0732">Signal</keyword>
<reference evidence="2 3" key="1">
    <citation type="submission" date="2019-02" db="EMBL/GenBank/DDBJ databases">
        <title>Genomic Encyclopedia of Archaeal and Bacterial Type Strains, Phase II (KMG-II): from individual species to whole genera.</title>
        <authorList>
            <person name="Goeker M."/>
        </authorList>
    </citation>
    <scope>NUCLEOTIDE SEQUENCE [LARGE SCALE GENOMIC DNA]</scope>
    <source>
        <strain evidence="2 3">DSM 18101</strain>
    </source>
</reference>
<name>A0A4Q7YT36_9BACT</name>
<comment type="caution">
    <text evidence="2">The sequence shown here is derived from an EMBL/GenBank/DDBJ whole genome shotgun (WGS) entry which is preliminary data.</text>
</comment>
<dbReference type="PANTHER" id="PTHR11319">
    <property type="entry name" value="G PROTEIN-COUPLED RECEPTOR-RELATED"/>
    <property type="match status" value="1"/>
</dbReference>
<protein>
    <submittedName>
        <fullName evidence="2">Putative outer membrane repeat protein</fullName>
    </submittedName>
</protein>
<accession>A0A4Q7YT36</accession>
<evidence type="ECO:0000313" key="3">
    <source>
        <dbReference type="Proteomes" id="UP000292958"/>
    </source>
</evidence>
<dbReference type="EMBL" id="SHKW01000001">
    <property type="protein sequence ID" value="RZU40035.1"/>
    <property type="molecule type" value="Genomic_DNA"/>
</dbReference>
<dbReference type="SUPFAM" id="SSF51126">
    <property type="entry name" value="Pectin lyase-like"/>
    <property type="match status" value="2"/>
</dbReference>
<dbReference type="AlphaFoldDB" id="A0A4Q7YT36"/>
<dbReference type="RefSeq" id="WP_130418157.1">
    <property type="nucleotide sequence ID" value="NZ_SHKW01000001.1"/>
</dbReference>
<dbReference type="Proteomes" id="UP000292958">
    <property type="component" value="Unassembled WGS sequence"/>
</dbReference>
<proteinExistence type="predicted"/>
<sequence>MRMLLLWPMLVILLAGSARDAYADATVTVCGKDSVPGDPRVDLTEALAVGGRIEFVCSGVIAFTGSHALLKDAAIDGGGAITLDGKGNRMFGMGSGRSPKVSFKRIRIEGGGVGSSGLPGGVISGEGNVSLLEGTIISKSQKPVWVIAGSLEVRGAWFAENVGPVVVVSEGTLVVSNGTRFTDNVGQVIGTGPATRTQISDTQFFRNGGSNFGGTAAKGCEVAIAGSWFADNRVAEDGGAFTSRCKLTVENTQFERNHAGRDGGAMYLGVRSEVTMRAVQFRDNQAVRSGGAIASIGDLAGGSALRVNNGRFERNIAGAAGGAISAGEAGRVEIGVGAFVGNVATTAGGAMYVRQSPLKVSRSLFLRNRSSQTGGAIESFCMPATGGQVTNTIFASNVAANAGAFFGTQMTFVNTSIVSNGNRPVQQGQNCSGASAISFVNTIIEGGFTGGCSGGDANRIYKDLGHNIQFPGKSCGATIASVPPLLGLYFTPFRPFSPAGSAGDKAICLSPPVDGRDIYGAHRTQGTTCSIGAVEGDLTNAIRRAFQPPRGESPQR</sequence>
<feature type="chain" id="PRO_5020609792" evidence="1">
    <location>
        <begin position="24"/>
        <end position="556"/>
    </location>
</feature>
<feature type="signal peptide" evidence="1">
    <location>
        <begin position="1"/>
        <end position="23"/>
    </location>
</feature>
<dbReference type="PANTHER" id="PTHR11319:SF35">
    <property type="entry name" value="OUTER MEMBRANE PROTEIN PMPC-RELATED"/>
    <property type="match status" value="1"/>
</dbReference>